<keyword evidence="2" id="KW-0732">Signal</keyword>
<protein>
    <submittedName>
        <fullName evidence="3">Uncharacterized protein</fullName>
    </submittedName>
</protein>
<comment type="caution">
    <text evidence="3">The sequence shown here is derived from an EMBL/GenBank/DDBJ whole genome shotgun (WGS) entry which is preliminary data.</text>
</comment>
<gene>
    <name evidence="3" type="ORF">ACFOHJ_19010</name>
</gene>
<organism evidence="3 4">
    <name type="scientific">Aquamicrobium soli</name>
    <dbReference type="NCBI Taxonomy" id="1811518"/>
    <lineage>
        <taxon>Bacteria</taxon>
        <taxon>Pseudomonadati</taxon>
        <taxon>Pseudomonadota</taxon>
        <taxon>Alphaproteobacteria</taxon>
        <taxon>Hyphomicrobiales</taxon>
        <taxon>Phyllobacteriaceae</taxon>
        <taxon>Aquamicrobium</taxon>
    </lineage>
</organism>
<name>A0ABV7KFM1_9HYPH</name>
<keyword evidence="4" id="KW-1185">Reference proteome</keyword>
<sequence length="121" mass="12505">MRRALLIPASIAFIGIAAANAQETTTPQAPAQPPAASPNATPKVQRINVVDVSELPQDTQKQVEQVVAKASDENMKQLRTSIEATPEAKAALDAKGATAAQVVATAMGTDGTLTLITKKSS</sequence>
<evidence type="ECO:0000313" key="4">
    <source>
        <dbReference type="Proteomes" id="UP001595583"/>
    </source>
</evidence>
<dbReference type="EMBL" id="JBHRTK010000022">
    <property type="protein sequence ID" value="MFC3208318.1"/>
    <property type="molecule type" value="Genomic_DNA"/>
</dbReference>
<accession>A0ABV7KFM1</accession>
<feature type="region of interest" description="Disordered" evidence="1">
    <location>
        <begin position="22"/>
        <end position="43"/>
    </location>
</feature>
<evidence type="ECO:0000256" key="2">
    <source>
        <dbReference type="SAM" id="SignalP"/>
    </source>
</evidence>
<dbReference type="Proteomes" id="UP001595583">
    <property type="component" value="Unassembled WGS sequence"/>
</dbReference>
<reference evidence="4" key="1">
    <citation type="journal article" date="2019" name="Int. J. Syst. Evol. Microbiol.">
        <title>The Global Catalogue of Microorganisms (GCM) 10K type strain sequencing project: providing services to taxonomists for standard genome sequencing and annotation.</title>
        <authorList>
            <consortium name="The Broad Institute Genomics Platform"/>
            <consortium name="The Broad Institute Genome Sequencing Center for Infectious Disease"/>
            <person name="Wu L."/>
            <person name="Ma J."/>
        </authorList>
    </citation>
    <scope>NUCLEOTIDE SEQUENCE [LARGE SCALE GENOMIC DNA]</scope>
    <source>
        <strain evidence="4">KCTC 52165</strain>
    </source>
</reference>
<dbReference type="RefSeq" id="WP_378223432.1">
    <property type="nucleotide sequence ID" value="NZ_JBHRTK010000022.1"/>
</dbReference>
<feature type="chain" id="PRO_5047184748" evidence="2">
    <location>
        <begin position="22"/>
        <end position="121"/>
    </location>
</feature>
<proteinExistence type="predicted"/>
<evidence type="ECO:0000313" key="3">
    <source>
        <dbReference type="EMBL" id="MFC3208318.1"/>
    </source>
</evidence>
<evidence type="ECO:0000256" key="1">
    <source>
        <dbReference type="SAM" id="MobiDB-lite"/>
    </source>
</evidence>
<feature type="signal peptide" evidence="2">
    <location>
        <begin position="1"/>
        <end position="21"/>
    </location>
</feature>